<evidence type="ECO:0000313" key="2">
    <source>
        <dbReference type="Proteomes" id="UP001162992"/>
    </source>
</evidence>
<accession>A0ACC2AE97</accession>
<name>A0ACC2AE97_DIPCM</name>
<dbReference type="Proteomes" id="UP001162992">
    <property type="component" value="Chromosome 22"/>
</dbReference>
<organism evidence="1 2">
    <name type="scientific">Diphasiastrum complanatum</name>
    <name type="common">Issler's clubmoss</name>
    <name type="synonym">Lycopodium complanatum</name>
    <dbReference type="NCBI Taxonomy" id="34168"/>
    <lineage>
        <taxon>Eukaryota</taxon>
        <taxon>Viridiplantae</taxon>
        <taxon>Streptophyta</taxon>
        <taxon>Embryophyta</taxon>
        <taxon>Tracheophyta</taxon>
        <taxon>Lycopodiopsida</taxon>
        <taxon>Lycopodiales</taxon>
        <taxon>Lycopodiaceae</taxon>
        <taxon>Lycopodioideae</taxon>
        <taxon>Diphasiastrum</taxon>
    </lineage>
</organism>
<reference evidence="2" key="1">
    <citation type="journal article" date="2024" name="Proc. Natl. Acad. Sci. U.S.A.">
        <title>Extraordinary preservation of gene collinearity over three hundred million years revealed in homosporous lycophytes.</title>
        <authorList>
            <person name="Li C."/>
            <person name="Wickell D."/>
            <person name="Kuo L.Y."/>
            <person name="Chen X."/>
            <person name="Nie B."/>
            <person name="Liao X."/>
            <person name="Peng D."/>
            <person name="Ji J."/>
            <person name="Jenkins J."/>
            <person name="Williams M."/>
            <person name="Shu S."/>
            <person name="Plott C."/>
            <person name="Barry K."/>
            <person name="Rajasekar S."/>
            <person name="Grimwood J."/>
            <person name="Han X."/>
            <person name="Sun S."/>
            <person name="Hou Z."/>
            <person name="He W."/>
            <person name="Dai G."/>
            <person name="Sun C."/>
            <person name="Schmutz J."/>
            <person name="Leebens-Mack J.H."/>
            <person name="Li F.W."/>
            <person name="Wang L."/>
        </authorList>
    </citation>
    <scope>NUCLEOTIDE SEQUENCE [LARGE SCALE GENOMIC DNA]</scope>
    <source>
        <strain evidence="2">cv. PW_Plant_1</strain>
    </source>
</reference>
<gene>
    <name evidence="1" type="ORF">O6H91_22G033300</name>
</gene>
<comment type="caution">
    <text evidence="1">The sequence shown here is derived from an EMBL/GenBank/DDBJ whole genome shotgun (WGS) entry which is preliminary data.</text>
</comment>
<proteinExistence type="predicted"/>
<keyword evidence="2" id="KW-1185">Reference proteome</keyword>
<sequence length="423" mass="46677">MHMISSYLRALAAAKTRACSSPFLCPLLPLSLCRALASKAGRRSRRRARAYRSFMEQLNGLSQLPGSRQQSSAAVLYHYPCADGVFSALAAHLYHSAVGIPAMFLPNTVYNPLRVDDLNIGVDVFYLLDYVGPKGFAFELCEKAKKVVILDHHKTALERLPPKEERPSNLHAYIDLNKSGATIAYEYFRKKLQSAENSSYQTQSAEKGKPCCSSSSSMRASSDASSQENVASSLPELVQQADLCRVETLFKYVEDADLWRWNLPNSKAFSSGFNDINVEFNALVNSAIFDQLLALDPAKLIQKGKSSLLSKQKLIDDALEKSFEVQLGCGKFGRCLGVRADKISSLRSELGNQLAQKSLCAGLRPLAAVIYEVKELEDKSRLKISLRSLDDDTTEVAQAYAGGGHQGASSFLIDKLEFEKWHS</sequence>
<dbReference type="EMBL" id="CM055113">
    <property type="protein sequence ID" value="KAJ7515893.1"/>
    <property type="molecule type" value="Genomic_DNA"/>
</dbReference>
<evidence type="ECO:0000313" key="1">
    <source>
        <dbReference type="EMBL" id="KAJ7515893.1"/>
    </source>
</evidence>
<protein>
    <submittedName>
        <fullName evidence="1">Uncharacterized protein</fullName>
    </submittedName>
</protein>